<proteinExistence type="predicted"/>
<comment type="caution">
    <text evidence="1">The sequence shown here is derived from an EMBL/GenBank/DDBJ whole genome shotgun (WGS) entry which is preliminary data.</text>
</comment>
<gene>
    <name evidence="1" type="ORF">IAA83_01670</name>
</gene>
<organism evidence="1 2">
    <name type="scientific">Candidatus Avoscillospira avistercoris</name>
    <dbReference type="NCBI Taxonomy" id="2840707"/>
    <lineage>
        <taxon>Bacteria</taxon>
        <taxon>Bacillati</taxon>
        <taxon>Bacillota</taxon>
        <taxon>Clostridia</taxon>
        <taxon>Eubacteriales</taxon>
        <taxon>Oscillospiraceae</taxon>
        <taxon>Oscillospiraceae incertae sedis</taxon>
        <taxon>Candidatus Avoscillospira</taxon>
    </lineage>
</organism>
<evidence type="ECO:0000313" key="2">
    <source>
        <dbReference type="Proteomes" id="UP000886741"/>
    </source>
</evidence>
<dbReference type="AlphaFoldDB" id="A0A9D1F804"/>
<sequence>MNHCLDAMEARLTDLLQTGLDTGGTDAGRAFARLAEECETYGLHTGSALMNRLAGLLDARAHALEKEDGPLLDALFTAERYIALCRERLQETEIQRAWQRDCSQQTEGGTHL</sequence>
<evidence type="ECO:0000313" key="1">
    <source>
        <dbReference type="EMBL" id="HIS64064.1"/>
    </source>
</evidence>
<protein>
    <submittedName>
        <fullName evidence="1">Uncharacterized protein</fullName>
    </submittedName>
</protein>
<accession>A0A9D1F804</accession>
<dbReference type="EMBL" id="DVJJ01000031">
    <property type="protein sequence ID" value="HIS64064.1"/>
    <property type="molecule type" value="Genomic_DNA"/>
</dbReference>
<name>A0A9D1F804_9FIRM</name>
<reference evidence="1" key="1">
    <citation type="submission" date="2020-10" db="EMBL/GenBank/DDBJ databases">
        <authorList>
            <person name="Gilroy R."/>
        </authorList>
    </citation>
    <scope>NUCLEOTIDE SEQUENCE</scope>
    <source>
        <strain evidence="1">ChiBcec16-1751</strain>
    </source>
</reference>
<dbReference type="Proteomes" id="UP000886741">
    <property type="component" value="Unassembled WGS sequence"/>
</dbReference>
<reference evidence="1" key="2">
    <citation type="journal article" date="2021" name="PeerJ">
        <title>Extensive microbial diversity within the chicken gut microbiome revealed by metagenomics and culture.</title>
        <authorList>
            <person name="Gilroy R."/>
            <person name="Ravi A."/>
            <person name="Getino M."/>
            <person name="Pursley I."/>
            <person name="Horton D.L."/>
            <person name="Alikhan N.F."/>
            <person name="Baker D."/>
            <person name="Gharbi K."/>
            <person name="Hall N."/>
            <person name="Watson M."/>
            <person name="Adriaenssens E.M."/>
            <person name="Foster-Nyarko E."/>
            <person name="Jarju S."/>
            <person name="Secka A."/>
            <person name="Antonio M."/>
            <person name="Oren A."/>
            <person name="Chaudhuri R.R."/>
            <person name="La Ragione R."/>
            <person name="Hildebrand F."/>
            <person name="Pallen M.J."/>
        </authorList>
    </citation>
    <scope>NUCLEOTIDE SEQUENCE</scope>
    <source>
        <strain evidence="1">ChiBcec16-1751</strain>
    </source>
</reference>